<evidence type="ECO:0000313" key="2">
    <source>
        <dbReference type="EMBL" id="MFC5497186.1"/>
    </source>
</evidence>
<organism evidence="2 3">
    <name type="scientific">Caenimonas terrae</name>
    <dbReference type="NCBI Taxonomy" id="696074"/>
    <lineage>
        <taxon>Bacteria</taxon>
        <taxon>Pseudomonadati</taxon>
        <taxon>Pseudomonadota</taxon>
        <taxon>Betaproteobacteria</taxon>
        <taxon>Burkholderiales</taxon>
        <taxon>Comamonadaceae</taxon>
        <taxon>Caenimonas</taxon>
    </lineage>
</organism>
<dbReference type="Gene3D" id="3.10.450.40">
    <property type="match status" value="1"/>
</dbReference>
<dbReference type="Proteomes" id="UP001596037">
    <property type="component" value="Unassembled WGS sequence"/>
</dbReference>
<dbReference type="InterPro" id="IPR025711">
    <property type="entry name" value="PepSY"/>
</dbReference>
<name>A0ABW0NB39_9BURK</name>
<gene>
    <name evidence="2" type="ORF">ACFPOE_06545</name>
</gene>
<evidence type="ECO:0000313" key="3">
    <source>
        <dbReference type="Proteomes" id="UP001596037"/>
    </source>
</evidence>
<dbReference type="Pfam" id="PF03413">
    <property type="entry name" value="PepSY"/>
    <property type="match status" value="1"/>
</dbReference>
<evidence type="ECO:0000259" key="1">
    <source>
        <dbReference type="Pfam" id="PF03413"/>
    </source>
</evidence>
<dbReference type="EMBL" id="JBHSMF010000005">
    <property type="protein sequence ID" value="MFC5497186.1"/>
    <property type="molecule type" value="Genomic_DNA"/>
</dbReference>
<dbReference type="RefSeq" id="WP_376849207.1">
    <property type="nucleotide sequence ID" value="NZ_JBHSMF010000005.1"/>
</dbReference>
<proteinExistence type="predicted"/>
<feature type="domain" description="PepSY" evidence="1">
    <location>
        <begin position="71"/>
        <end position="123"/>
    </location>
</feature>
<accession>A0ABW0NB39</accession>
<sequence length="131" mass="14158">MKTAFEPELKPLFIPGSGTFAHTRRMPSVTAAATAALVLCAVLVLPARAGEKDHERALQALQAGQVLPLPTALERLAREQPGQVLEVELEQEGGVWIYEIKLLRADGRLLKVKLDARSGSLLRSGPRDGGR</sequence>
<comment type="caution">
    <text evidence="2">The sequence shown here is derived from an EMBL/GenBank/DDBJ whole genome shotgun (WGS) entry which is preliminary data.</text>
</comment>
<protein>
    <submittedName>
        <fullName evidence="2">PepSY domain-containing protein</fullName>
    </submittedName>
</protein>
<reference evidence="3" key="1">
    <citation type="journal article" date="2019" name="Int. J. Syst. Evol. Microbiol.">
        <title>The Global Catalogue of Microorganisms (GCM) 10K type strain sequencing project: providing services to taxonomists for standard genome sequencing and annotation.</title>
        <authorList>
            <consortium name="The Broad Institute Genomics Platform"/>
            <consortium name="The Broad Institute Genome Sequencing Center for Infectious Disease"/>
            <person name="Wu L."/>
            <person name="Ma J."/>
        </authorList>
    </citation>
    <scope>NUCLEOTIDE SEQUENCE [LARGE SCALE GENOMIC DNA]</scope>
    <source>
        <strain evidence="3">CCUG 57401</strain>
    </source>
</reference>
<keyword evidence="3" id="KW-1185">Reference proteome</keyword>